<accession>G9P7P7</accession>
<dbReference type="OrthoDB" id="1881at2759"/>
<reference evidence="1 2" key="1">
    <citation type="journal article" date="2011" name="Genome Biol.">
        <title>Comparative genome sequence analysis underscores mycoparasitism as the ancestral life style of Trichoderma.</title>
        <authorList>
            <person name="Kubicek C.P."/>
            <person name="Herrera-Estrella A."/>
            <person name="Seidl-Seiboth V."/>
            <person name="Martinez D.A."/>
            <person name="Druzhinina I.S."/>
            <person name="Thon M."/>
            <person name="Zeilinger S."/>
            <person name="Casas-Flores S."/>
            <person name="Horwitz B.A."/>
            <person name="Mukherjee P.K."/>
            <person name="Mukherjee M."/>
            <person name="Kredics L."/>
            <person name="Alcaraz L.D."/>
            <person name="Aerts A."/>
            <person name="Antal Z."/>
            <person name="Atanasova L."/>
            <person name="Cervantes-Badillo M.G."/>
            <person name="Challacombe J."/>
            <person name="Chertkov O."/>
            <person name="McCluskey K."/>
            <person name="Coulpier F."/>
            <person name="Deshpande N."/>
            <person name="von Doehren H."/>
            <person name="Ebbole D.J."/>
            <person name="Esquivel-Naranjo E.U."/>
            <person name="Fekete E."/>
            <person name="Flipphi M."/>
            <person name="Glaser F."/>
            <person name="Gomez-Rodriguez E.Y."/>
            <person name="Gruber S."/>
            <person name="Han C."/>
            <person name="Henrissat B."/>
            <person name="Hermosa R."/>
            <person name="Hernandez-Onate M."/>
            <person name="Karaffa L."/>
            <person name="Kosti I."/>
            <person name="Le Crom S."/>
            <person name="Lindquist E."/>
            <person name="Lucas S."/>
            <person name="Luebeck M."/>
            <person name="Luebeck P.S."/>
            <person name="Margeot A."/>
            <person name="Metz B."/>
            <person name="Misra M."/>
            <person name="Nevalainen H."/>
            <person name="Omann M."/>
            <person name="Packer N."/>
            <person name="Perrone G."/>
            <person name="Uresti-Rivera E.E."/>
            <person name="Salamov A."/>
            <person name="Schmoll M."/>
            <person name="Seiboth B."/>
            <person name="Shapiro H."/>
            <person name="Sukno S."/>
            <person name="Tamayo-Ramos J.A."/>
            <person name="Tisch D."/>
            <person name="Wiest A."/>
            <person name="Wilkinson H.H."/>
            <person name="Zhang M."/>
            <person name="Coutinho P.M."/>
            <person name="Kenerley C.M."/>
            <person name="Monte E."/>
            <person name="Baker S.E."/>
            <person name="Grigoriev I.V."/>
        </authorList>
    </citation>
    <scope>NUCLEOTIDE SEQUENCE [LARGE SCALE GENOMIC DNA]</scope>
    <source>
        <strain evidence="2">ATCC 20476 / IMI 206040</strain>
    </source>
</reference>
<proteinExistence type="predicted"/>
<keyword evidence="2" id="KW-1185">Reference proteome</keyword>
<dbReference type="EMBL" id="ABDG02000027">
    <property type="protein sequence ID" value="EHK41639.1"/>
    <property type="molecule type" value="Genomic_DNA"/>
</dbReference>
<sequence length="78" mass="9165">MVNYRMARISSSRLGFCWPWSRATSPQVKDRHQVGRRLSMRKSQVCHAAWTGHHMQSHVIILIVSHEKLSIAQRQRRS</sequence>
<evidence type="ECO:0000313" key="2">
    <source>
        <dbReference type="Proteomes" id="UP000005426"/>
    </source>
</evidence>
<dbReference type="Proteomes" id="UP000005426">
    <property type="component" value="Unassembled WGS sequence"/>
</dbReference>
<comment type="caution">
    <text evidence="1">The sequence shown here is derived from an EMBL/GenBank/DDBJ whole genome shotgun (WGS) entry which is preliminary data.</text>
</comment>
<organism evidence="1 2">
    <name type="scientific">Hypocrea atroviridis (strain ATCC 20476 / IMI 206040)</name>
    <name type="common">Trichoderma atroviride</name>
    <dbReference type="NCBI Taxonomy" id="452589"/>
    <lineage>
        <taxon>Eukaryota</taxon>
        <taxon>Fungi</taxon>
        <taxon>Dikarya</taxon>
        <taxon>Ascomycota</taxon>
        <taxon>Pezizomycotina</taxon>
        <taxon>Sordariomycetes</taxon>
        <taxon>Hypocreomycetidae</taxon>
        <taxon>Hypocreales</taxon>
        <taxon>Hypocreaceae</taxon>
        <taxon>Trichoderma</taxon>
    </lineage>
</organism>
<evidence type="ECO:0000313" key="1">
    <source>
        <dbReference type="EMBL" id="EHK41639.1"/>
    </source>
</evidence>
<dbReference type="AlphaFoldDB" id="G9P7P7"/>
<name>G9P7P7_HYPAI</name>
<protein>
    <submittedName>
        <fullName evidence="1">Uncharacterized protein</fullName>
    </submittedName>
</protein>
<dbReference type="HOGENOM" id="CLU_2622344_0_0_1"/>
<gene>
    <name evidence="1" type="ORF">TRIATDRAFT_259432</name>
</gene>